<evidence type="ECO:0000313" key="9">
    <source>
        <dbReference type="Proteomes" id="UP001148312"/>
    </source>
</evidence>
<dbReference type="GO" id="GO:0008270">
    <property type="term" value="F:zinc ion binding"/>
    <property type="evidence" value="ECO:0007669"/>
    <property type="project" value="InterPro"/>
</dbReference>
<feature type="region of interest" description="Disordered" evidence="6">
    <location>
        <begin position="86"/>
        <end position="125"/>
    </location>
</feature>
<keyword evidence="2" id="KW-0805">Transcription regulation</keyword>
<dbReference type="PROSITE" id="PS50048">
    <property type="entry name" value="ZN2_CY6_FUNGAL_2"/>
    <property type="match status" value="1"/>
</dbReference>
<keyword evidence="5" id="KW-0539">Nucleus</keyword>
<dbReference type="PANTHER" id="PTHR47431:SF2">
    <property type="entry name" value="ZN(II)2CYS6 TRANSCRIPTION FACTOR (EUROFUNG)"/>
    <property type="match status" value="1"/>
</dbReference>
<comment type="caution">
    <text evidence="8">The sequence shown here is derived from an EMBL/GenBank/DDBJ whole genome shotgun (WGS) entry which is preliminary data.</text>
</comment>
<dbReference type="EMBL" id="JAPWDQ010000004">
    <property type="protein sequence ID" value="KAJ5489756.1"/>
    <property type="molecule type" value="Genomic_DNA"/>
</dbReference>
<evidence type="ECO:0000313" key="8">
    <source>
        <dbReference type="EMBL" id="KAJ5489756.1"/>
    </source>
</evidence>
<feature type="domain" description="Zn(2)-C6 fungal-type" evidence="7">
    <location>
        <begin position="26"/>
        <end position="56"/>
    </location>
</feature>
<keyword evidence="1" id="KW-0479">Metal-binding</keyword>
<dbReference type="GeneID" id="81624497"/>
<protein>
    <recommendedName>
        <fullName evidence="7">Zn(2)-C6 fungal-type domain-containing protein</fullName>
    </recommendedName>
</protein>
<dbReference type="SUPFAM" id="SSF57701">
    <property type="entry name" value="Zn2/Cys6 DNA-binding domain"/>
    <property type="match status" value="1"/>
</dbReference>
<dbReference type="CDD" id="cd00067">
    <property type="entry name" value="GAL4"/>
    <property type="match status" value="1"/>
</dbReference>
<dbReference type="PANTHER" id="PTHR47431">
    <property type="entry name" value="ZN(II)2CYS6 TRANSCRIPTION FACTOR (EUROFUNG)-RELATED"/>
    <property type="match status" value="1"/>
</dbReference>
<dbReference type="InterPro" id="IPR001138">
    <property type="entry name" value="Zn2Cys6_DnaBD"/>
</dbReference>
<feature type="compositionally biased region" description="Polar residues" evidence="6">
    <location>
        <begin position="91"/>
        <end position="110"/>
    </location>
</feature>
<dbReference type="InterPro" id="IPR036864">
    <property type="entry name" value="Zn2-C6_fun-type_DNA-bd_sf"/>
</dbReference>
<proteinExistence type="predicted"/>
<evidence type="ECO:0000256" key="3">
    <source>
        <dbReference type="ARBA" id="ARBA00023125"/>
    </source>
</evidence>
<dbReference type="InterPro" id="IPR007219">
    <property type="entry name" value="XnlR_reg_dom"/>
</dbReference>
<dbReference type="GO" id="GO:0003677">
    <property type="term" value="F:DNA binding"/>
    <property type="evidence" value="ECO:0007669"/>
    <property type="project" value="UniProtKB-KW"/>
</dbReference>
<dbReference type="AlphaFoldDB" id="A0A9W9XEA2"/>
<dbReference type="RefSeq" id="XP_056791789.1">
    <property type="nucleotide sequence ID" value="XM_056934248.1"/>
</dbReference>
<evidence type="ECO:0000256" key="5">
    <source>
        <dbReference type="ARBA" id="ARBA00023242"/>
    </source>
</evidence>
<evidence type="ECO:0000256" key="6">
    <source>
        <dbReference type="SAM" id="MobiDB-lite"/>
    </source>
</evidence>
<keyword evidence="3" id="KW-0238">DNA-binding</keyword>
<gene>
    <name evidence="8" type="ORF">N7539_004646</name>
</gene>
<dbReference type="CDD" id="cd12148">
    <property type="entry name" value="fungal_TF_MHR"/>
    <property type="match status" value="1"/>
</dbReference>
<dbReference type="GO" id="GO:0006351">
    <property type="term" value="P:DNA-templated transcription"/>
    <property type="evidence" value="ECO:0007669"/>
    <property type="project" value="InterPro"/>
</dbReference>
<keyword evidence="4" id="KW-0804">Transcription</keyword>
<dbReference type="Pfam" id="PF04082">
    <property type="entry name" value="Fungal_trans"/>
    <property type="match status" value="1"/>
</dbReference>
<dbReference type="GO" id="GO:0000981">
    <property type="term" value="F:DNA-binding transcription factor activity, RNA polymerase II-specific"/>
    <property type="evidence" value="ECO:0007669"/>
    <property type="project" value="InterPro"/>
</dbReference>
<reference evidence="8" key="1">
    <citation type="submission" date="2022-12" db="EMBL/GenBank/DDBJ databases">
        <authorList>
            <person name="Petersen C."/>
        </authorList>
    </citation>
    <scope>NUCLEOTIDE SEQUENCE</scope>
    <source>
        <strain evidence="8">IBT 30728</strain>
    </source>
</reference>
<evidence type="ECO:0000259" key="7">
    <source>
        <dbReference type="PROSITE" id="PS50048"/>
    </source>
</evidence>
<dbReference type="SMART" id="SM00066">
    <property type="entry name" value="GAL4"/>
    <property type="match status" value="1"/>
</dbReference>
<keyword evidence="9" id="KW-1185">Reference proteome</keyword>
<name>A0A9W9XEA2_9EURO</name>
<evidence type="ECO:0000256" key="4">
    <source>
        <dbReference type="ARBA" id="ARBA00023163"/>
    </source>
</evidence>
<accession>A0A9W9XEA2</accession>
<dbReference type="Proteomes" id="UP001148312">
    <property type="component" value="Unassembled WGS sequence"/>
</dbReference>
<organism evidence="8 9">
    <name type="scientific">Penicillium diatomitis</name>
    <dbReference type="NCBI Taxonomy" id="2819901"/>
    <lineage>
        <taxon>Eukaryota</taxon>
        <taxon>Fungi</taxon>
        <taxon>Dikarya</taxon>
        <taxon>Ascomycota</taxon>
        <taxon>Pezizomycotina</taxon>
        <taxon>Eurotiomycetes</taxon>
        <taxon>Eurotiomycetidae</taxon>
        <taxon>Eurotiales</taxon>
        <taxon>Aspergillaceae</taxon>
        <taxon>Penicillium</taxon>
    </lineage>
</organism>
<reference evidence="8" key="2">
    <citation type="journal article" date="2023" name="IMA Fungus">
        <title>Comparative genomic study of the Penicillium genus elucidates a diverse pangenome and 15 lateral gene transfer events.</title>
        <authorList>
            <person name="Petersen C."/>
            <person name="Sorensen T."/>
            <person name="Nielsen M.R."/>
            <person name="Sondergaard T.E."/>
            <person name="Sorensen J.L."/>
            <person name="Fitzpatrick D.A."/>
            <person name="Frisvad J.C."/>
            <person name="Nielsen K.L."/>
        </authorList>
    </citation>
    <scope>NUCLEOTIDE SEQUENCE</scope>
    <source>
        <strain evidence="8">IBT 30728</strain>
    </source>
</reference>
<dbReference type="PROSITE" id="PS00463">
    <property type="entry name" value="ZN2_CY6_FUNGAL_1"/>
    <property type="match status" value="1"/>
</dbReference>
<sequence length="598" mass="67083">MPDTSPSPSNSTSISTRSKARPSSLACVECRKHHIKCDARRPTCSRCAAARVNCVFLPSRRGGRRKIAKSPPRVPFAAPPVVAQREAQLETPGTTQQQGTRLRSMAQYSESDAGEPQQRLDLPDPTPKLIVPEARLVRLYYENFHAAHPILAPAALFNKWQYPPYLQQVVKFIGTHYSLVLDNDILSEPTWMMLNATAERTPHMVQALLLYSIIMRARNEPSQAELSLTRAIDMALELGMNREEFVITAAAGAERGHEMESLRRTWWTLFTWEIYMTSLSQVIQLRCSDVHSDVQLPCEESTYSSLDTIPPPQSLAAFRSRIYSENEDGSQFSSFAYYIESARILARVVILNAVPETHHDHLQAVANTLVSWIHHLPPRKNEIVDMYGTLDEMMFQAHCTIQYAAMLLHLPRSNIRPRFPDSMFSICPITPFRLSPSLTRQVHDVKTLEASKNLSNLLSVRSDVRGYSPSVVFVAILCGLVQLAATETHGAECADHHHNRIVLILGCLKQLRGKWSLAQIGHAHLRGVAAQVMTVVLEYSPFERKPLQSQPLDGSGSRENQDNAAISNMLMDDELMTDPFSSRLFSEFIDPTCGASFL</sequence>
<dbReference type="Pfam" id="PF00172">
    <property type="entry name" value="Zn_clus"/>
    <property type="match status" value="1"/>
</dbReference>
<evidence type="ECO:0000256" key="2">
    <source>
        <dbReference type="ARBA" id="ARBA00023015"/>
    </source>
</evidence>
<dbReference type="Gene3D" id="4.10.240.10">
    <property type="entry name" value="Zn(2)-C6 fungal-type DNA-binding domain"/>
    <property type="match status" value="1"/>
</dbReference>
<evidence type="ECO:0000256" key="1">
    <source>
        <dbReference type="ARBA" id="ARBA00022723"/>
    </source>
</evidence>